<keyword evidence="5" id="KW-0539">Nucleus</keyword>
<dbReference type="InterPro" id="IPR051127">
    <property type="entry name" value="Fungal_SecMet_Regulators"/>
</dbReference>
<feature type="compositionally biased region" description="Polar residues" evidence="6">
    <location>
        <begin position="143"/>
        <end position="157"/>
    </location>
</feature>
<proteinExistence type="predicted"/>
<dbReference type="GO" id="GO:0000978">
    <property type="term" value="F:RNA polymerase II cis-regulatory region sequence-specific DNA binding"/>
    <property type="evidence" value="ECO:0007669"/>
    <property type="project" value="TreeGrafter"/>
</dbReference>
<evidence type="ECO:0000259" key="7">
    <source>
        <dbReference type="PROSITE" id="PS50048"/>
    </source>
</evidence>
<gene>
    <name evidence="8" type="ORF">GX51_04839</name>
</gene>
<dbReference type="Proteomes" id="UP000224080">
    <property type="component" value="Unassembled WGS sequence"/>
</dbReference>
<feature type="region of interest" description="Disordered" evidence="6">
    <location>
        <begin position="131"/>
        <end position="174"/>
    </location>
</feature>
<keyword evidence="3" id="KW-0238">DNA-binding</keyword>
<evidence type="ECO:0000256" key="2">
    <source>
        <dbReference type="ARBA" id="ARBA00023015"/>
    </source>
</evidence>
<keyword evidence="1" id="KW-0479">Metal-binding</keyword>
<dbReference type="CDD" id="cd12148">
    <property type="entry name" value="fungal_TF_MHR"/>
    <property type="match status" value="1"/>
</dbReference>
<keyword evidence="9" id="KW-1185">Reference proteome</keyword>
<dbReference type="PROSITE" id="PS00463">
    <property type="entry name" value="ZN2_CY6_FUNGAL_1"/>
    <property type="match status" value="1"/>
</dbReference>
<dbReference type="PANTHER" id="PTHR47424">
    <property type="entry name" value="REGULATORY PROTEIN GAL4"/>
    <property type="match status" value="1"/>
</dbReference>
<dbReference type="STRING" id="2060905.A0A2B7WZM4"/>
<dbReference type="InterPro" id="IPR007219">
    <property type="entry name" value="XnlR_reg_dom"/>
</dbReference>
<evidence type="ECO:0000256" key="6">
    <source>
        <dbReference type="SAM" id="MobiDB-lite"/>
    </source>
</evidence>
<sequence length="786" mass="87415">MTSTSPAGDAALHGPPAASGSSSNNNSGGDAAKRKAEPNSGTHTRTKRNRYISLACNECKRRKIKCNGQVPCQRCGHLSLECLYAPNCCSRSIKDSEEFRSMKEHIEALQDQVNTLFSNINELYQKTDSSAVESNAYGREPSRSLSQPSYDSQNQAPSRPRSSHPRFHGPTSTTFNLHVAKSSLQTMGITPAEDGNHDLFAGQDATPVGSPPPRPQQLPPIPQLLAHPNKDPLWVIKREEAIRLCRVYEREIGIMYPLLDIERLITHTNLLFTFLEAASRTGFARRFKPGPDMLTDDDTCILKMVLAITLIVEGNGQSALGIRLFTTTKQRIEMKLWEPTDLRTIQLFALMATYHFHTDEDNMAYRFIGHATRMCLELGLHRRDGMFKVCPDEADVPSVVKLFWSVYSLDRRWSFGMGLPFIIQDEDIDSSLPEPVRALFSLKFGQLIPSFTDTAMKPPKQDDSVPYLKAMISYCRISSKIWYSGLGSVGTVTAKREVIGFLDYQILQWLKSVPENLRFYSPEHSLNGEGIDRETRRLRVLLYIRGNHMRILIYRPVLHSTSGILENMGYAQTVVDIAKDTIRVLANLNQTSDIYRSHQMLFNYFLVSALAVLLLAVSHAPADFNRQVRDEFYMALDLVKGFSAKSYVSKRLWKMIKGLRGIGEKLGLLNRPAPPDPNDPHSTAAVAMAGLAGHPMDVMAVYRDISANGELGNSPQDGVQMSNELTYLFEAVGGYSSFVTQANAAGDGDGINGDMVNAQGDLTNAEGLGSILGSEAEFARIMRDVF</sequence>
<comment type="caution">
    <text evidence="8">The sequence shown here is derived from an EMBL/GenBank/DDBJ whole genome shotgun (WGS) entry which is preliminary data.</text>
</comment>
<keyword evidence="2" id="KW-0805">Transcription regulation</keyword>
<dbReference type="PROSITE" id="PS50048">
    <property type="entry name" value="ZN2_CY6_FUNGAL_2"/>
    <property type="match status" value="1"/>
</dbReference>
<reference evidence="8 9" key="1">
    <citation type="submission" date="2017-10" db="EMBL/GenBank/DDBJ databases">
        <title>Comparative genomics in systemic dimorphic fungi from Ajellomycetaceae.</title>
        <authorList>
            <person name="Munoz J.F."/>
            <person name="Mcewen J.G."/>
            <person name="Clay O.K."/>
            <person name="Cuomo C.A."/>
        </authorList>
    </citation>
    <scope>NUCLEOTIDE SEQUENCE [LARGE SCALE GENOMIC DNA]</scope>
    <source>
        <strain evidence="8 9">UAMH130</strain>
    </source>
</reference>
<evidence type="ECO:0000256" key="4">
    <source>
        <dbReference type="ARBA" id="ARBA00023163"/>
    </source>
</evidence>
<evidence type="ECO:0000313" key="8">
    <source>
        <dbReference type="EMBL" id="PGH02135.1"/>
    </source>
</evidence>
<evidence type="ECO:0000256" key="3">
    <source>
        <dbReference type="ARBA" id="ARBA00023125"/>
    </source>
</evidence>
<dbReference type="Pfam" id="PF00172">
    <property type="entry name" value="Zn_clus"/>
    <property type="match status" value="1"/>
</dbReference>
<name>A0A2B7WZM4_9EURO</name>
<dbReference type="InterPro" id="IPR036864">
    <property type="entry name" value="Zn2-C6_fun-type_DNA-bd_sf"/>
</dbReference>
<dbReference type="GO" id="GO:0008270">
    <property type="term" value="F:zinc ion binding"/>
    <property type="evidence" value="ECO:0007669"/>
    <property type="project" value="InterPro"/>
</dbReference>
<dbReference type="PANTHER" id="PTHR47424:SF5">
    <property type="entry name" value="ZN(II)2CYS6 TRANSCRIPTION FACTOR (EUROFUNG)"/>
    <property type="match status" value="1"/>
</dbReference>
<evidence type="ECO:0000256" key="5">
    <source>
        <dbReference type="ARBA" id="ARBA00023242"/>
    </source>
</evidence>
<dbReference type="GO" id="GO:0000435">
    <property type="term" value="P:positive regulation of transcription from RNA polymerase II promoter by galactose"/>
    <property type="evidence" value="ECO:0007669"/>
    <property type="project" value="TreeGrafter"/>
</dbReference>
<dbReference type="SMART" id="SM00066">
    <property type="entry name" value="GAL4"/>
    <property type="match status" value="1"/>
</dbReference>
<dbReference type="GO" id="GO:0006351">
    <property type="term" value="P:DNA-templated transcription"/>
    <property type="evidence" value="ECO:0007669"/>
    <property type="project" value="InterPro"/>
</dbReference>
<dbReference type="EMBL" id="PDNC01000063">
    <property type="protein sequence ID" value="PGH02135.1"/>
    <property type="molecule type" value="Genomic_DNA"/>
</dbReference>
<keyword evidence="4" id="KW-0804">Transcription</keyword>
<dbReference type="InterPro" id="IPR001138">
    <property type="entry name" value="Zn2Cys6_DnaBD"/>
</dbReference>
<evidence type="ECO:0000313" key="9">
    <source>
        <dbReference type="Proteomes" id="UP000224080"/>
    </source>
</evidence>
<feature type="region of interest" description="Disordered" evidence="6">
    <location>
        <begin position="1"/>
        <end position="46"/>
    </location>
</feature>
<organism evidence="8 9">
    <name type="scientific">Blastomyces parvus</name>
    <dbReference type="NCBI Taxonomy" id="2060905"/>
    <lineage>
        <taxon>Eukaryota</taxon>
        <taxon>Fungi</taxon>
        <taxon>Dikarya</taxon>
        <taxon>Ascomycota</taxon>
        <taxon>Pezizomycotina</taxon>
        <taxon>Eurotiomycetes</taxon>
        <taxon>Eurotiomycetidae</taxon>
        <taxon>Onygenales</taxon>
        <taxon>Ajellomycetaceae</taxon>
        <taxon>Blastomyces</taxon>
    </lineage>
</organism>
<feature type="region of interest" description="Disordered" evidence="6">
    <location>
        <begin position="188"/>
        <end position="218"/>
    </location>
</feature>
<dbReference type="Gene3D" id="4.10.240.10">
    <property type="entry name" value="Zn(2)-C6 fungal-type DNA-binding domain"/>
    <property type="match status" value="1"/>
</dbReference>
<feature type="domain" description="Zn(2)-C6 fungal-type" evidence="7">
    <location>
        <begin position="55"/>
        <end position="84"/>
    </location>
</feature>
<feature type="compositionally biased region" description="Pro residues" evidence="6">
    <location>
        <begin position="209"/>
        <end position="218"/>
    </location>
</feature>
<evidence type="ECO:0000256" key="1">
    <source>
        <dbReference type="ARBA" id="ARBA00022723"/>
    </source>
</evidence>
<feature type="compositionally biased region" description="Low complexity" evidence="6">
    <location>
        <begin position="19"/>
        <end position="29"/>
    </location>
</feature>
<dbReference type="GO" id="GO:0005634">
    <property type="term" value="C:nucleus"/>
    <property type="evidence" value="ECO:0007669"/>
    <property type="project" value="TreeGrafter"/>
</dbReference>
<dbReference type="OrthoDB" id="3971593at2759"/>
<protein>
    <recommendedName>
        <fullName evidence="7">Zn(2)-C6 fungal-type domain-containing protein</fullName>
    </recommendedName>
</protein>
<dbReference type="CDD" id="cd00067">
    <property type="entry name" value="GAL4"/>
    <property type="match status" value="1"/>
</dbReference>
<dbReference type="AlphaFoldDB" id="A0A2B7WZM4"/>
<dbReference type="Pfam" id="PF04082">
    <property type="entry name" value="Fungal_trans"/>
    <property type="match status" value="1"/>
</dbReference>
<accession>A0A2B7WZM4</accession>
<dbReference type="GO" id="GO:0000981">
    <property type="term" value="F:DNA-binding transcription factor activity, RNA polymerase II-specific"/>
    <property type="evidence" value="ECO:0007669"/>
    <property type="project" value="InterPro"/>
</dbReference>
<dbReference type="SMART" id="SM00906">
    <property type="entry name" value="Fungal_trans"/>
    <property type="match status" value="1"/>
</dbReference>
<dbReference type="SUPFAM" id="SSF57701">
    <property type="entry name" value="Zn2/Cys6 DNA-binding domain"/>
    <property type="match status" value="1"/>
</dbReference>